<dbReference type="STRING" id="294935.ATN88_12010"/>
<evidence type="ECO:0000256" key="16">
    <source>
        <dbReference type="ARBA" id="ARBA00042798"/>
    </source>
</evidence>
<gene>
    <name evidence="18" type="ORF">ATN88_12010</name>
</gene>
<dbReference type="PROSITE" id="PS51462">
    <property type="entry name" value="NUDIX"/>
    <property type="match status" value="1"/>
</dbReference>
<dbReference type="AlphaFoldDB" id="A0A135I3E3"/>
<protein>
    <recommendedName>
        <fullName evidence="13">8-oxo-dGTP diphosphatase</fullName>
        <ecNumber evidence="12">3.6.1.55</ecNumber>
    </recommendedName>
    <alternativeName>
        <fullName evidence="16">7,8-dihydro-8-oxoguanine-triphosphatase</fullName>
    </alternativeName>
    <alternativeName>
        <fullName evidence="15">Mutator protein MutT</fullName>
    </alternativeName>
    <alternativeName>
        <fullName evidence="14">dGTP pyrophosphohydrolase</fullName>
    </alternativeName>
</protein>
<keyword evidence="7" id="KW-0378">Hydrolase</keyword>
<comment type="cofactor">
    <cofactor evidence="1">
        <name>Mg(2+)</name>
        <dbReference type="ChEBI" id="CHEBI:18420"/>
    </cofactor>
</comment>
<evidence type="ECO:0000256" key="14">
    <source>
        <dbReference type="ARBA" id="ARBA00041592"/>
    </source>
</evidence>
<evidence type="ECO:0000259" key="17">
    <source>
        <dbReference type="PROSITE" id="PS51462"/>
    </source>
</evidence>
<evidence type="ECO:0000256" key="13">
    <source>
        <dbReference type="ARBA" id="ARBA00040794"/>
    </source>
</evidence>
<proteinExistence type="inferred from homology"/>
<dbReference type="InterPro" id="IPR047127">
    <property type="entry name" value="MutT-like"/>
</dbReference>
<dbReference type="CDD" id="cd03425">
    <property type="entry name" value="NUDIX_MutT_NudA_like"/>
    <property type="match status" value="1"/>
</dbReference>
<dbReference type="PROSITE" id="PS00893">
    <property type="entry name" value="NUDIX_BOX"/>
    <property type="match status" value="1"/>
</dbReference>
<dbReference type="PANTHER" id="PTHR47707:SF1">
    <property type="entry name" value="NUDIX HYDROLASE FAMILY PROTEIN"/>
    <property type="match status" value="1"/>
</dbReference>
<feature type="domain" description="Nudix hydrolase" evidence="17">
    <location>
        <begin position="4"/>
        <end position="129"/>
    </location>
</feature>
<evidence type="ECO:0000313" key="19">
    <source>
        <dbReference type="Proteomes" id="UP000070529"/>
    </source>
</evidence>
<comment type="catalytic activity">
    <reaction evidence="11">
        <text>8-oxo-GTP + H2O = 8-oxo-GMP + diphosphate + H(+)</text>
        <dbReference type="Rhea" id="RHEA:67616"/>
        <dbReference type="ChEBI" id="CHEBI:15377"/>
        <dbReference type="ChEBI" id="CHEBI:15378"/>
        <dbReference type="ChEBI" id="CHEBI:33019"/>
        <dbReference type="ChEBI" id="CHEBI:143553"/>
        <dbReference type="ChEBI" id="CHEBI:145694"/>
    </reaction>
</comment>
<evidence type="ECO:0000256" key="11">
    <source>
        <dbReference type="ARBA" id="ARBA00036904"/>
    </source>
</evidence>
<dbReference type="RefSeq" id="WP_067419906.1">
    <property type="nucleotide sequence ID" value="NZ_LNTY01000059.1"/>
</dbReference>
<dbReference type="Gene3D" id="3.90.79.10">
    <property type="entry name" value="Nucleoside Triphosphate Pyrophosphohydrolase"/>
    <property type="match status" value="1"/>
</dbReference>
<evidence type="ECO:0000256" key="9">
    <source>
        <dbReference type="ARBA" id="ARBA00023204"/>
    </source>
</evidence>
<dbReference type="OrthoDB" id="9810648at2"/>
<organism evidence="18 19">
    <name type="scientific">Enterovibrio coralii</name>
    <dbReference type="NCBI Taxonomy" id="294935"/>
    <lineage>
        <taxon>Bacteria</taxon>
        <taxon>Pseudomonadati</taxon>
        <taxon>Pseudomonadota</taxon>
        <taxon>Gammaproteobacteria</taxon>
        <taxon>Vibrionales</taxon>
        <taxon>Vibrionaceae</taxon>
        <taxon>Enterovibrio</taxon>
    </lineage>
</organism>
<dbReference type="InterPro" id="IPR015797">
    <property type="entry name" value="NUDIX_hydrolase-like_dom_sf"/>
</dbReference>
<name>A0A135I3E3_9GAMM</name>
<evidence type="ECO:0000256" key="5">
    <source>
        <dbReference type="ARBA" id="ARBA00022723"/>
    </source>
</evidence>
<dbReference type="EC" id="3.6.1.55" evidence="12"/>
<dbReference type="PANTHER" id="PTHR47707">
    <property type="entry name" value="8-OXO-DGTP DIPHOSPHATASE"/>
    <property type="match status" value="1"/>
</dbReference>
<dbReference type="PRINTS" id="PR00502">
    <property type="entry name" value="NUDIXFAMILY"/>
</dbReference>
<comment type="caution">
    <text evidence="18">The sequence shown here is derived from an EMBL/GenBank/DDBJ whole genome shotgun (WGS) entry which is preliminary data.</text>
</comment>
<dbReference type="GO" id="GO:0006260">
    <property type="term" value="P:DNA replication"/>
    <property type="evidence" value="ECO:0007669"/>
    <property type="project" value="UniProtKB-KW"/>
</dbReference>
<keyword evidence="4" id="KW-0235">DNA replication</keyword>
<dbReference type="EMBL" id="LNTY01000059">
    <property type="protein sequence ID" value="KXF79962.1"/>
    <property type="molecule type" value="Genomic_DNA"/>
</dbReference>
<evidence type="ECO:0000256" key="3">
    <source>
        <dbReference type="ARBA" id="ARBA00022457"/>
    </source>
</evidence>
<keyword evidence="3" id="KW-0515">Mutator protein</keyword>
<keyword evidence="5" id="KW-0479">Metal-binding</keyword>
<comment type="similarity">
    <text evidence="2">Belongs to the Nudix hydrolase family.</text>
</comment>
<dbReference type="InterPro" id="IPR029119">
    <property type="entry name" value="MutY_C"/>
</dbReference>
<evidence type="ECO:0000256" key="10">
    <source>
        <dbReference type="ARBA" id="ARBA00035861"/>
    </source>
</evidence>
<evidence type="ECO:0000256" key="2">
    <source>
        <dbReference type="ARBA" id="ARBA00005582"/>
    </source>
</evidence>
<accession>A0A135I3E3</accession>
<dbReference type="GO" id="GO:0035539">
    <property type="term" value="F:8-oxo-7,8-dihydrodeoxyguanosine triphosphate pyrophosphatase activity"/>
    <property type="evidence" value="ECO:0007669"/>
    <property type="project" value="UniProtKB-EC"/>
</dbReference>
<evidence type="ECO:0000256" key="15">
    <source>
        <dbReference type="ARBA" id="ARBA00041979"/>
    </source>
</evidence>
<dbReference type="InterPro" id="IPR020084">
    <property type="entry name" value="NUDIX_hydrolase_CS"/>
</dbReference>
<keyword evidence="6" id="KW-0227">DNA damage</keyword>
<sequence>MSDTAILVVAGVIREGKKILITQRFDSEDGAGLWEFPGGKVEAGETEPDALARELHEELGVAVAVNDFQLETLHAYPTKTICLRSYECELVSGELTLHCHQRMAWVEPQELVDYTFSAADEPLVALLQK</sequence>
<evidence type="ECO:0000256" key="8">
    <source>
        <dbReference type="ARBA" id="ARBA00022842"/>
    </source>
</evidence>
<dbReference type="Pfam" id="PF14815">
    <property type="entry name" value="NUDIX_4"/>
    <property type="match status" value="1"/>
</dbReference>
<evidence type="ECO:0000256" key="4">
    <source>
        <dbReference type="ARBA" id="ARBA00022705"/>
    </source>
</evidence>
<dbReference type="GO" id="GO:0044715">
    <property type="term" value="F:8-oxo-dGDP phosphatase activity"/>
    <property type="evidence" value="ECO:0007669"/>
    <property type="project" value="TreeGrafter"/>
</dbReference>
<dbReference type="InterPro" id="IPR000086">
    <property type="entry name" value="NUDIX_hydrolase_dom"/>
</dbReference>
<dbReference type="GO" id="GO:0006281">
    <property type="term" value="P:DNA repair"/>
    <property type="evidence" value="ECO:0007669"/>
    <property type="project" value="UniProtKB-KW"/>
</dbReference>
<dbReference type="GO" id="GO:0008413">
    <property type="term" value="F:8-oxo-7,8-dihydroguanosine triphosphate pyrophosphatase activity"/>
    <property type="evidence" value="ECO:0007669"/>
    <property type="project" value="TreeGrafter"/>
</dbReference>
<keyword evidence="19" id="KW-1185">Reference proteome</keyword>
<dbReference type="Proteomes" id="UP000070529">
    <property type="component" value="Unassembled WGS sequence"/>
</dbReference>
<evidence type="ECO:0000256" key="12">
    <source>
        <dbReference type="ARBA" id="ARBA00038905"/>
    </source>
</evidence>
<evidence type="ECO:0000256" key="6">
    <source>
        <dbReference type="ARBA" id="ARBA00022763"/>
    </source>
</evidence>
<comment type="catalytic activity">
    <reaction evidence="10">
        <text>8-oxo-dGTP + H2O = 8-oxo-dGMP + diphosphate + H(+)</text>
        <dbReference type="Rhea" id="RHEA:31575"/>
        <dbReference type="ChEBI" id="CHEBI:15377"/>
        <dbReference type="ChEBI" id="CHEBI:15378"/>
        <dbReference type="ChEBI" id="CHEBI:33019"/>
        <dbReference type="ChEBI" id="CHEBI:63224"/>
        <dbReference type="ChEBI" id="CHEBI:77896"/>
        <dbReference type="EC" id="3.6.1.55"/>
    </reaction>
</comment>
<keyword evidence="9" id="KW-0234">DNA repair</keyword>
<dbReference type="InterPro" id="IPR020476">
    <property type="entry name" value="Nudix_hydrolase"/>
</dbReference>
<dbReference type="GO" id="GO:0044716">
    <property type="term" value="F:8-oxo-GDP phosphatase activity"/>
    <property type="evidence" value="ECO:0007669"/>
    <property type="project" value="TreeGrafter"/>
</dbReference>
<evidence type="ECO:0000256" key="1">
    <source>
        <dbReference type="ARBA" id="ARBA00001946"/>
    </source>
</evidence>
<reference evidence="18 19" key="1">
    <citation type="submission" date="2015-11" db="EMBL/GenBank/DDBJ databases">
        <title>Genomic Taxonomy of the Vibrionaceae.</title>
        <authorList>
            <person name="Gomez-Gil B."/>
            <person name="Enciso-Ibarra J."/>
        </authorList>
    </citation>
    <scope>NUCLEOTIDE SEQUENCE [LARGE SCALE GENOMIC DNA]</scope>
    <source>
        <strain evidence="18 19">CAIM 912</strain>
    </source>
</reference>
<dbReference type="GO" id="GO:0046872">
    <property type="term" value="F:metal ion binding"/>
    <property type="evidence" value="ECO:0007669"/>
    <property type="project" value="UniProtKB-KW"/>
</dbReference>
<evidence type="ECO:0000256" key="7">
    <source>
        <dbReference type="ARBA" id="ARBA00022801"/>
    </source>
</evidence>
<dbReference type="SUPFAM" id="SSF55811">
    <property type="entry name" value="Nudix"/>
    <property type="match status" value="1"/>
</dbReference>
<evidence type="ECO:0000313" key="18">
    <source>
        <dbReference type="EMBL" id="KXF79962.1"/>
    </source>
</evidence>
<keyword evidence="8" id="KW-0460">Magnesium</keyword>